<evidence type="ECO:0000256" key="7">
    <source>
        <dbReference type="SAM" id="MobiDB-lite"/>
    </source>
</evidence>
<name>A0ABU1JLH7_9PROT</name>
<dbReference type="HAMAP" id="MF_01813">
    <property type="entry name" value="MenG_UbiE_methyltr"/>
    <property type="match status" value="1"/>
</dbReference>
<dbReference type="EMBL" id="JAVDPW010000003">
    <property type="protein sequence ID" value="MDR6289468.1"/>
    <property type="molecule type" value="Genomic_DNA"/>
</dbReference>
<protein>
    <recommendedName>
        <fullName evidence="6">Ubiquinone/menaquinone biosynthesis C-methyltransferase UbiE</fullName>
        <ecNumber evidence="6">2.1.1.163</ecNumber>
        <ecNumber evidence="6">2.1.1.201</ecNumber>
    </recommendedName>
    <alternativeName>
        <fullName evidence="6">2-methoxy-6-polyprenyl-1,4-benzoquinol methylase</fullName>
    </alternativeName>
    <alternativeName>
        <fullName evidence="6">Demethylmenaquinone methyltransferase</fullName>
    </alternativeName>
</protein>
<feature type="binding site" evidence="6">
    <location>
        <position position="120"/>
    </location>
    <ligand>
        <name>S-adenosyl-L-methionine</name>
        <dbReference type="ChEBI" id="CHEBI:59789"/>
    </ligand>
</feature>
<dbReference type="Gene3D" id="3.40.50.150">
    <property type="entry name" value="Vaccinia Virus protein VP39"/>
    <property type="match status" value="1"/>
</dbReference>
<dbReference type="PROSITE" id="PS51608">
    <property type="entry name" value="SAM_MT_UBIE"/>
    <property type="match status" value="1"/>
</dbReference>
<comment type="pathway">
    <text evidence="6">Cofactor biosynthesis; ubiquinone biosynthesis.</text>
</comment>
<accession>A0ABU1JLH7</accession>
<comment type="function">
    <text evidence="6">Methyltransferase required for the conversion of demethylmenaquinol (DMKH2) to menaquinol (MKH2) and the conversion of 2-polyprenyl-6-methoxy-1,4-benzoquinol (DDMQH2) to 2-polyprenyl-3-methyl-6-methoxy-1,4-benzoquinol (DMQH2).</text>
</comment>
<dbReference type="PROSITE" id="PS01184">
    <property type="entry name" value="UBIE_2"/>
    <property type="match status" value="1"/>
</dbReference>
<evidence type="ECO:0000256" key="2">
    <source>
        <dbReference type="ARBA" id="ARBA00022603"/>
    </source>
</evidence>
<reference evidence="8 9" key="1">
    <citation type="submission" date="2023-07" db="EMBL/GenBank/DDBJ databases">
        <title>Sorghum-associated microbial communities from plants grown in Nebraska, USA.</title>
        <authorList>
            <person name="Schachtman D."/>
        </authorList>
    </citation>
    <scope>NUCLEOTIDE SEQUENCE [LARGE SCALE GENOMIC DNA]</scope>
    <source>
        <strain evidence="8 9">584</strain>
    </source>
</reference>
<evidence type="ECO:0000256" key="1">
    <source>
        <dbReference type="ARBA" id="ARBA00022428"/>
    </source>
</evidence>
<keyword evidence="3 6" id="KW-0808">Transferase</keyword>
<evidence type="ECO:0000256" key="3">
    <source>
        <dbReference type="ARBA" id="ARBA00022679"/>
    </source>
</evidence>
<keyword evidence="9" id="KW-1185">Reference proteome</keyword>
<dbReference type="Pfam" id="PF01209">
    <property type="entry name" value="Ubie_methyltran"/>
    <property type="match status" value="1"/>
</dbReference>
<keyword evidence="1 6" id="KW-0474">Menaquinone biosynthesis</keyword>
<dbReference type="GO" id="GO:0032259">
    <property type="term" value="P:methylation"/>
    <property type="evidence" value="ECO:0007669"/>
    <property type="project" value="UniProtKB-KW"/>
</dbReference>
<dbReference type="Proteomes" id="UP001262410">
    <property type="component" value="Unassembled WGS sequence"/>
</dbReference>
<organism evidence="8 9">
    <name type="scientific">Inquilinus ginsengisoli</name>
    <dbReference type="NCBI Taxonomy" id="363840"/>
    <lineage>
        <taxon>Bacteria</taxon>
        <taxon>Pseudomonadati</taxon>
        <taxon>Pseudomonadota</taxon>
        <taxon>Alphaproteobacteria</taxon>
        <taxon>Rhodospirillales</taxon>
        <taxon>Rhodospirillaceae</taxon>
        <taxon>Inquilinus</taxon>
    </lineage>
</organism>
<sequence>MAGTLARAAAGRYGPAMSDAPSHRNPESRWFGDTEVDPTEKTERVQGVFSSVARRYDLMNDLMSGGVHRLWKAQLIAAIRPHPGETLLDVAGGTGDIAFRFLDRAGVDSTGRGARAIICDLTEGMVAVGRDRAIDRGRIGPILHMVGNAESLPVADRSVDVYTISFGLRNVTRIDDALREARRVLKPGGRFFCLEFSKVVLPGFDRAYDLYSRTVIPRMGKVVAKDEDSYRYLVESIRRFPDQPSLAERIEAAGLERVRWTNLSAGIAAIHTGWRI</sequence>
<keyword evidence="5 6" id="KW-0949">S-adenosyl-L-methionine</keyword>
<evidence type="ECO:0000256" key="5">
    <source>
        <dbReference type="ARBA" id="ARBA00022691"/>
    </source>
</evidence>
<keyword evidence="4 6" id="KW-0831">Ubiquinone biosynthesis</keyword>
<dbReference type="NCBIfam" id="TIGR01934">
    <property type="entry name" value="MenG_MenH_UbiE"/>
    <property type="match status" value="1"/>
</dbReference>
<dbReference type="PANTHER" id="PTHR43591:SF24">
    <property type="entry name" value="2-METHOXY-6-POLYPRENYL-1,4-BENZOQUINOL METHYLASE, MITOCHONDRIAL"/>
    <property type="match status" value="1"/>
</dbReference>
<dbReference type="InterPro" id="IPR029063">
    <property type="entry name" value="SAM-dependent_MTases_sf"/>
</dbReference>
<comment type="catalytic activity">
    <reaction evidence="6">
        <text>a 2-methoxy-6-(all-trans-polyprenyl)benzene-1,4-diol + S-adenosyl-L-methionine = a 5-methoxy-2-methyl-3-(all-trans-polyprenyl)benzene-1,4-diol + S-adenosyl-L-homocysteine + H(+)</text>
        <dbReference type="Rhea" id="RHEA:28286"/>
        <dbReference type="Rhea" id="RHEA-COMP:10858"/>
        <dbReference type="Rhea" id="RHEA-COMP:10859"/>
        <dbReference type="ChEBI" id="CHEBI:15378"/>
        <dbReference type="ChEBI" id="CHEBI:57856"/>
        <dbReference type="ChEBI" id="CHEBI:59789"/>
        <dbReference type="ChEBI" id="CHEBI:84166"/>
        <dbReference type="ChEBI" id="CHEBI:84167"/>
        <dbReference type="EC" id="2.1.1.201"/>
    </reaction>
</comment>
<evidence type="ECO:0000256" key="4">
    <source>
        <dbReference type="ARBA" id="ARBA00022688"/>
    </source>
</evidence>
<evidence type="ECO:0000256" key="6">
    <source>
        <dbReference type="HAMAP-Rule" id="MF_01813"/>
    </source>
</evidence>
<dbReference type="InterPro" id="IPR023576">
    <property type="entry name" value="UbiE/COQ5_MeTrFase_CS"/>
</dbReference>
<comment type="similarity">
    <text evidence="6">Belongs to the class I-like SAM-binding methyltransferase superfamily. MenG/UbiE family.</text>
</comment>
<dbReference type="PROSITE" id="PS01183">
    <property type="entry name" value="UBIE_1"/>
    <property type="match status" value="1"/>
</dbReference>
<dbReference type="CDD" id="cd02440">
    <property type="entry name" value="AdoMet_MTases"/>
    <property type="match status" value="1"/>
</dbReference>
<dbReference type="EC" id="2.1.1.201" evidence="6"/>
<comment type="catalytic activity">
    <reaction evidence="6">
        <text>a 2-demethylmenaquinol + S-adenosyl-L-methionine = a menaquinol + S-adenosyl-L-homocysteine + H(+)</text>
        <dbReference type="Rhea" id="RHEA:42640"/>
        <dbReference type="Rhea" id="RHEA-COMP:9539"/>
        <dbReference type="Rhea" id="RHEA-COMP:9563"/>
        <dbReference type="ChEBI" id="CHEBI:15378"/>
        <dbReference type="ChEBI" id="CHEBI:18151"/>
        <dbReference type="ChEBI" id="CHEBI:55437"/>
        <dbReference type="ChEBI" id="CHEBI:57856"/>
        <dbReference type="ChEBI" id="CHEBI:59789"/>
        <dbReference type="EC" id="2.1.1.163"/>
    </reaction>
</comment>
<feature type="binding site" evidence="6">
    <location>
        <begin position="148"/>
        <end position="149"/>
    </location>
    <ligand>
        <name>S-adenosyl-L-methionine</name>
        <dbReference type="ChEBI" id="CHEBI:59789"/>
    </ligand>
</feature>
<dbReference type="EC" id="2.1.1.163" evidence="6"/>
<dbReference type="InterPro" id="IPR004033">
    <property type="entry name" value="UbiE/COQ5_MeTrFase"/>
</dbReference>
<dbReference type="GO" id="GO:0008425">
    <property type="term" value="F:2-methoxy-6-polyprenyl-1,4-benzoquinol methyltransferase activity"/>
    <property type="evidence" value="ECO:0007669"/>
    <property type="project" value="UniProtKB-EC"/>
</dbReference>
<feature type="binding site" evidence="6">
    <location>
        <position position="165"/>
    </location>
    <ligand>
        <name>S-adenosyl-L-methionine</name>
        <dbReference type="ChEBI" id="CHEBI:59789"/>
    </ligand>
</feature>
<evidence type="ECO:0000313" key="9">
    <source>
        <dbReference type="Proteomes" id="UP001262410"/>
    </source>
</evidence>
<dbReference type="SUPFAM" id="SSF53335">
    <property type="entry name" value="S-adenosyl-L-methionine-dependent methyltransferases"/>
    <property type="match status" value="1"/>
</dbReference>
<dbReference type="GO" id="GO:0043770">
    <property type="term" value="F:demethylmenaquinone methyltransferase activity"/>
    <property type="evidence" value="ECO:0007669"/>
    <property type="project" value="UniProtKB-EC"/>
</dbReference>
<gene>
    <name evidence="6" type="primary">ubiE</name>
    <name evidence="8" type="ORF">E9232_001983</name>
</gene>
<comment type="caution">
    <text evidence="8">The sequence shown here is derived from an EMBL/GenBank/DDBJ whole genome shotgun (WGS) entry which is preliminary data.</text>
</comment>
<feature type="compositionally biased region" description="Basic and acidic residues" evidence="7">
    <location>
        <begin position="21"/>
        <end position="41"/>
    </location>
</feature>
<proteinExistence type="inferred from homology"/>
<feature type="binding site" evidence="6">
    <location>
        <position position="94"/>
    </location>
    <ligand>
        <name>S-adenosyl-L-methionine</name>
        <dbReference type="ChEBI" id="CHEBI:59789"/>
    </ligand>
</feature>
<dbReference type="PANTHER" id="PTHR43591">
    <property type="entry name" value="METHYLTRANSFERASE"/>
    <property type="match status" value="1"/>
</dbReference>
<evidence type="ECO:0000313" key="8">
    <source>
        <dbReference type="EMBL" id="MDR6289468.1"/>
    </source>
</evidence>
<keyword evidence="2 6" id="KW-0489">Methyltransferase</keyword>
<comment type="pathway">
    <text evidence="6">Quinol/quinone metabolism; menaquinone biosynthesis; menaquinol from 1,4-dihydroxy-2-naphthoate: step 2/2.</text>
</comment>
<feature type="region of interest" description="Disordered" evidence="7">
    <location>
        <begin position="8"/>
        <end position="41"/>
    </location>
</feature>